<dbReference type="InterPro" id="IPR009792">
    <property type="entry name" value="TMEM242"/>
</dbReference>
<evidence type="ECO:0000256" key="5">
    <source>
        <dbReference type="ARBA" id="ARBA00022792"/>
    </source>
</evidence>
<name>A0A8E0VPD8_9TREM</name>
<evidence type="ECO:0000256" key="4">
    <source>
        <dbReference type="ARBA" id="ARBA00022692"/>
    </source>
</evidence>
<organism evidence="11 12">
    <name type="scientific">Fasciolopsis buskii</name>
    <dbReference type="NCBI Taxonomy" id="27845"/>
    <lineage>
        <taxon>Eukaryota</taxon>
        <taxon>Metazoa</taxon>
        <taxon>Spiralia</taxon>
        <taxon>Lophotrochozoa</taxon>
        <taxon>Platyhelminthes</taxon>
        <taxon>Trematoda</taxon>
        <taxon>Digenea</taxon>
        <taxon>Plagiorchiida</taxon>
        <taxon>Echinostomata</taxon>
        <taxon>Echinostomatoidea</taxon>
        <taxon>Fasciolidae</taxon>
        <taxon>Fasciolopsis</taxon>
    </lineage>
</organism>
<evidence type="ECO:0000256" key="3">
    <source>
        <dbReference type="ARBA" id="ARBA00013934"/>
    </source>
</evidence>
<keyword evidence="7" id="KW-0496">Mitochondrion</keyword>
<gene>
    <name evidence="11" type="ORF">FBUS_00117</name>
</gene>
<dbReference type="GO" id="GO:0005743">
    <property type="term" value="C:mitochondrial inner membrane"/>
    <property type="evidence" value="ECO:0007669"/>
    <property type="project" value="UniProtKB-SubCell"/>
</dbReference>
<evidence type="ECO:0000313" key="11">
    <source>
        <dbReference type="EMBL" id="KAA0200235.1"/>
    </source>
</evidence>
<evidence type="ECO:0000256" key="8">
    <source>
        <dbReference type="ARBA" id="ARBA00023136"/>
    </source>
</evidence>
<protein>
    <recommendedName>
        <fullName evidence="3">Transmembrane protein 242</fullName>
    </recommendedName>
</protein>
<evidence type="ECO:0000256" key="1">
    <source>
        <dbReference type="ARBA" id="ARBA00004448"/>
    </source>
</evidence>
<evidence type="ECO:0000256" key="9">
    <source>
        <dbReference type="ARBA" id="ARBA00045905"/>
    </source>
</evidence>
<comment type="subcellular location">
    <subcellularLocation>
        <location evidence="1">Mitochondrion inner membrane</location>
        <topology evidence="1">Multi-pass membrane protein</topology>
    </subcellularLocation>
</comment>
<accession>A0A8E0VPD8</accession>
<keyword evidence="8 10" id="KW-0472">Membrane</keyword>
<dbReference type="PANTHER" id="PTHR13141">
    <property type="entry name" value="TRANSMEMBRANE PROTEIN 242"/>
    <property type="match status" value="1"/>
</dbReference>
<dbReference type="EMBL" id="LUCM01000663">
    <property type="protein sequence ID" value="KAA0200235.1"/>
    <property type="molecule type" value="Genomic_DNA"/>
</dbReference>
<comment type="function">
    <text evidence="9">Scaffold protein that participates in the c-ring assembly of mitochondrial ATP synthase (F(1)F(0) ATP synthase or complex V) by facilitating the membrane insertion and oligomer formation of the subunit c/ATP5MC3. Participates in the incorporation of the c-ring into vestigial complexes. Additionally influences the incorporation of subunits MT-ATP6, MT-ATP8, ATP5MJ, and ATP5MK in the ATP synthase.</text>
</comment>
<keyword evidence="5" id="KW-0999">Mitochondrion inner membrane</keyword>
<dbReference type="AlphaFoldDB" id="A0A8E0VPD8"/>
<reference evidence="11" key="1">
    <citation type="submission" date="2019-05" db="EMBL/GenBank/DDBJ databases">
        <title>Annotation for the trematode Fasciolopsis buski.</title>
        <authorList>
            <person name="Choi Y.-J."/>
        </authorList>
    </citation>
    <scope>NUCLEOTIDE SEQUENCE</scope>
    <source>
        <strain evidence="11">HT</strain>
        <tissue evidence="11">Whole worm</tissue>
    </source>
</reference>
<keyword evidence="4 10" id="KW-0812">Transmembrane</keyword>
<feature type="transmembrane region" description="Helical" evidence="10">
    <location>
        <begin position="69"/>
        <end position="93"/>
    </location>
</feature>
<keyword evidence="6 10" id="KW-1133">Transmembrane helix</keyword>
<comment type="similarity">
    <text evidence="2">Belongs to the TMEM242 family.</text>
</comment>
<dbReference type="Pfam" id="PF07096">
    <property type="entry name" value="DUF1358"/>
    <property type="match status" value="1"/>
</dbReference>
<proteinExistence type="inferred from homology"/>
<comment type="caution">
    <text evidence="11">The sequence shown here is derived from an EMBL/GenBank/DDBJ whole genome shotgun (WGS) entry which is preliminary data.</text>
</comment>
<evidence type="ECO:0000256" key="10">
    <source>
        <dbReference type="SAM" id="Phobius"/>
    </source>
</evidence>
<dbReference type="PANTHER" id="PTHR13141:SF4">
    <property type="entry name" value="TRANSMEMBRANE PROTEIN 242"/>
    <property type="match status" value="1"/>
</dbReference>
<evidence type="ECO:0000256" key="6">
    <source>
        <dbReference type="ARBA" id="ARBA00022989"/>
    </source>
</evidence>
<evidence type="ECO:0000256" key="2">
    <source>
        <dbReference type="ARBA" id="ARBA00007570"/>
    </source>
</evidence>
<feature type="transmembrane region" description="Helical" evidence="10">
    <location>
        <begin position="12"/>
        <end position="35"/>
    </location>
</feature>
<sequence>MAWQVDLLCLPISVVAVTLSAFGLSALIGFSITLYSSRKIEPSAFAKQQGLRSVANVQNSVIQESAVRFAVRALGLGTALAVLGVGGLAGVAWKLSGARDFVDLNDRFKSAFPEPWKVKSANPATNFETFGELLHHITTDSSKKSRGS</sequence>
<dbReference type="OrthoDB" id="2378895at2759"/>
<evidence type="ECO:0000313" key="12">
    <source>
        <dbReference type="Proteomes" id="UP000728185"/>
    </source>
</evidence>
<dbReference type="Proteomes" id="UP000728185">
    <property type="component" value="Unassembled WGS sequence"/>
</dbReference>
<evidence type="ECO:0000256" key="7">
    <source>
        <dbReference type="ARBA" id="ARBA00023128"/>
    </source>
</evidence>
<keyword evidence="12" id="KW-1185">Reference proteome</keyword>